<sequence length="99" mass="9899">MADKDLTLISPGGDRVPAVAPFHNEGKTPAAWVMAWGLMLAAVLIAVGLIARIDGVWIAGVVVGLVSLVASGAMRAAGLGQPPVSVQSTSVAVQSAPAE</sequence>
<dbReference type="Proteomes" id="UP000275356">
    <property type="component" value="Unassembled WGS sequence"/>
</dbReference>
<proteinExistence type="predicted"/>
<keyword evidence="3" id="KW-1185">Reference proteome</keyword>
<comment type="caution">
    <text evidence="2">The sequence shown here is derived from an EMBL/GenBank/DDBJ whole genome shotgun (WGS) entry which is preliminary data.</text>
</comment>
<feature type="transmembrane region" description="Helical" evidence="1">
    <location>
        <begin position="57"/>
        <end position="77"/>
    </location>
</feature>
<feature type="transmembrane region" description="Helical" evidence="1">
    <location>
        <begin position="30"/>
        <end position="50"/>
    </location>
</feature>
<dbReference type="RefSeq" id="WP_123740397.1">
    <property type="nucleotide sequence ID" value="NZ_CALFQU010000002.1"/>
</dbReference>
<keyword evidence="1" id="KW-0472">Membrane</keyword>
<keyword evidence="1" id="KW-0812">Transmembrane</keyword>
<reference evidence="2 3" key="1">
    <citation type="submission" date="2018-11" db="EMBL/GenBank/DDBJ databases">
        <title>Sequencing the genomes of 1000 actinobacteria strains.</title>
        <authorList>
            <person name="Klenk H.-P."/>
        </authorList>
    </citation>
    <scope>NUCLEOTIDE SEQUENCE [LARGE SCALE GENOMIC DNA]</scope>
    <source>
        <strain evidence="2 3">DSM 13521</strain>
    </source>
</reference>
<dbReference type="OrthoDB" id="5149710at2"/>
<evidence type="ECO:0000313" key="3">
    <source>
        <dbReference type="Proteomes" id="UP000275356"/>
    </source>
</evidence>
<keyword evidence="1" id="KW-1133">Transmembrane helix</keyword>
<dbReference type="AlphaFoldDB" id="A0A3N2D101"/>
<name>A0A3N2D101_9MICO</name>
<organism evidence="2 3">
    <name type="scientific">Salana multivorans</name>
    <dbReference type="NCBI Taxonomy" id="120377"/>
    <lineage>
        <taxon>Bacteria</taxon>
        <taxon>Bacillati</taxon>
        <taxon>Actinomycetota</taxon>
        <taxon>Actinomycetes</taxon>
        <taxon>Micrococcales</taxon>
        <taxon>Beutenbergiaceae</taxon>
        <taxon>Salana</taxon>
    </lineage>
</organism>
<dbReference type="EMBL" id="RKHQ01000002">
    <property type="protein sequence ID" value="ROR93431.1"/>
    <property type="molecule type" value="Genomic_DNA"/>
</dbReference>
<gene>
    <name evidence="2" type="ORF">EDD28_2844</name>
</gene>
<accession>A0A3N2D101</accession>
<evidence type="ECO:0000313" key="2">
    <source>
        <dbReference type="EMBL" id="ROR93431.1"/>
    </source>
</evidence>
<evidence type="ECO:0000256" key="1">
    <source>
        <dbReference type="SAM" id="Phobius"/>
    </source>
</evidence>
<protein>
    <submittedName>
        <fullName evidence="2">Uncharacterized protein</fullName>
    </submittedName>
</protein>